<comment type="caution">
    <text evidence="1">The sequence shown here is derived from an EMBL/GenBank/DDBJ whole genome shotgun (WGS) entry which is preliminary data.</text>
</comment>
<protein>
    <submittedName>
        <fullName evidence="1">Uncharacterized protein</fullName>
    </submittedName>
</protein>
<dbReference type="AlphaFoldDB" id="A0A5N1JPC6"/>
<gene>
    <name evidence="1" type="ORF">F3W84_20275</name>
</gene>
<proteinExistence type="predicted"/>
<name>A0A5N1JPC6_9HYPH</name>
<evidence type="ECO:0000313" key="1">
    <source>
        <dbReference type="EMBL" id="KAA9361437.1"/>
    </source>
</evidence>
<dbReference type="RefSeq" id="WP_151095314.1">
    <property type="nucleotide sequence ID" value="NZ_VYXQ01000025.1"/>
</dbReference>
<dbReference type="Gene3D" id="3.90.930.1">
    <property type="match status" value="3"/>
</dbReference>
<dbReference type="PANTHER" id="PTHR39431:SF1">
    <property type="entry name" value="FRPA_C-RELATED PROTEIN"/>
    <property type="match status" value="1"/>
</dbReference>
<dbReference type="PANTHER" id="PTHR39431">
    <property type="entry name" value="FRPA/C-RELATED PROTEIN"/>
    <property type="match status" value="1"/>
</dbReference>
<dbReference type="Proteomes" id="UP000327108">
    <property type="component" value="Unassembled WGS sequence"/>
</dbReference>
<sequence length="1255" mass="136710">MSGEFQLNAQQIKKLDEITNGGQANLADGYDYLRAEMQKYLDNPDNAGRSERRAYENTAYWLTKAVEINRNDPDSEANLFIRGVTRNGLLFDGKEASPEKVQQNSDIIAKSVLADTFVTKQIPAIANLLAYDVNAALDKGGQTLGGWGGAFYYWDMPLSAEPGDTVGSRILNNPVDYEKFLGVTAKAVLDTISKRGVSVEQLWTSMGAQAPEEIKASLFNRVADYLDGSSVSLLGNPNEIDGYRASIGPDGKVSWYTQDSPGKRSNLTDVATIAKLNTRRDIRSNHGEIHPWQMPMKDVQTIRLGDGTTYKHTYNDEGRIKRVDIDRADGTKIERLYDARERLSSETTFLTDRTARRTLYDHENKQSWSEATTTYDPNGRAIAQNVRNDNGTRYEAVVDAATGRYTQRSDFITAGQKTATTAFGPDGSIRSKTTFDAMGRQGWTEVTHGYNGNGGIVSEKRLNKDGTRSEAVVDPATGSFKQRSDFNTAGQKTATTAFGPDGNIRSKTTFDATGRQGWTEVTHGYNGNGGIVSERHLNKDGTRSEAVVNPATSRITQRTEYNKANQKVQITDFRADGTGRNTLYDVDNSHGWREVKIDYDAQGKPTREAGVNDNGTRYEADVNPSTGRFTNRSDFDTTGMKTATTTFRDDGTRRVTHHNLKNSGPWTEAAVEYARQGQAVSETGTNRYGDRYEAMLDPATGKFTERSDYNAAGQKVSAITYRPDGSGQKTLYDVAGNQPWSEVTTLLDKNGKPTAEWGRNDDGTHFDATVNPDTGKYIVRNDYNKEGQREVSTTFRDDGTQKKVFTDPANNKPYSEVAIEYDRLGHAVAEAGRLDNGDQYQAIYKYGSLSEEAVILVSDGLVINKSYIAGTLTDMVLRDNHNKYDWTSKKITYRGKSPDQEITIMDDGKVYNVYYHNDGSFNFGNVTMPSGAIYYLKNNGGRLTYKIPSQGPSGGFGAALASFAMGLVPSYGSRTITLNGGGSSSGNGTLLSGNSYSGGSTGGGTGGYDPNFGLAPLSSWNTGGGGRGGKPSGISIGLPNTGQWSGAHNPLVPPVVLDLNGDGELDIRPLGQNTVTGTDVSFDWDGDGIANQSAWVGPEDGLLVIDLAADGTAGADGRIDQAREVAFALWKTEDERQAELRQKGIDDTGRPVTDMEGLRYAFDTNGDNILDSRDARFNEFRIWQDMNQNGIADDGELRTLSEAGIRLIELLPSYNGAKSFHDGSAITGTGKALKADGTSMLVGDVTLSYRPAVSL</sequence>
<accession>A0A5N1JPC6</accession>
<evidence type="ECO:0000313" key="2">
    <source>
        <dbReference type="Proteomes" id="UP000327108"/>
    </source>
</evidence>
<dbReference type="EMBL" id="VYXQ01000025">
    <property type="protein sequence ID" value="KAA9361437.1"/>
    <property type="molecule type" value="Genomic_DNA"/>
</dbReference>
<organism evidence="1 2">
    <name type="scientific">Ochrobactrum quorumnocens</name>
    <dbReference type="NCBI Taxonomy" id="271865"/>
    <lineage>
        <taxon>Bacteria</taxon>
        <taxon>Pseudomonadati</taxon>
        <taxon>Pseudomonadota</taxon>
        <taxon>Alphaproteobacteria</taxon>
        <taxon>Hyphomicrobiales</taxon>
        <taxon>Brucellaceae</taxon>
        <taxon>Brucella/Ochrobactrum group</taxon>
        <taxon>Ochrobactrum</taxon>
    </lineage>
</organism>
<reference evidence="1 2" key="1">
    <citation type="submission" date="2019-09" db="EMBL/GenBank/DDBJ databases">
        <title>Biological control of the noxious weed angled onion (Allium triquetrum) thwarted by endophytic bacteria in Victoria, Australia.</title>
        <authorList>
            <person name="Tehranchian P."/>
            <person name="Adair R.J."/>
            <person name="Van T.H."/>
            <person name="Morrison P.D."/>
            <person name="Williams H."/>
            <person name="Lawrie A.C."/>
        </authorList>
    </citation>
    <scope>NUCLEOTIDE SEQUENCE [LARGE SCALE GENOMIC DNA]</scope>
    <source>
        <strain evidence="1 2">RPTAtOch1</strain>
    </source>
</reference>
<keyword evidence="2" id="KW-1185">Reference proteome</keyword>